<organism evidence="13 14">
    <name type="scientific">Escallonia rubra</name>
    <dbReference type="NCBI Taxonomy" id="112253"/>
    <lineage>
        <taxon>Eukaryota</taxon>
        <taxon>Viridiplantae</taxon>
        <taxon>Streptophyta</taxon>
        <taxon>Embryophyta</taxon>
        <taxon>Tracheophyta</taxon>
        <taxon>Spermatophyta</taxon>
        <taxon>Magnoliopsida</taxon>
        <taxon>eudicotyledons</taxon>
        <taxon>Gunneridae</taxon>
        <taxon>Pentapetalae</taxon>
        <taxon>asterids</taxon>
        <taxon>campanulids</taxon>
        <taxon>Escalloniales</taxon>
        <taxon>Escalloniaceae</taxon>
        <taxon>Escallonia</taxon>
    </lineage>
</organism>
<evidence type="ECO:0000256" key="3">
    <source>
        <dbReference type="ARBA" id="ARBA00007808"/>
    </source>
</evidence>
<dbReference type="Gene3D" id="1.50.10.150">
    <property type="entry name" value="Voltage-dependent anion channel"/>
    <property type="match status" value="3"/>
</dbReference>
<evidence type="ECO:0000256" key="5">
    <source>
        <dbReference type="ARBA" id="ARBA00022448"/>
    </source>
</evidence>
<reference evidence="13" key="1">
    <citation type="submission" date="2022-12" db="EMBL/GenBank/DDBJ databases">
        <title>Draft genome assemblies for two species of Escallonia (Escalloniales).</title>
        <authorList>
            <person name="Chanderbali A."/>
            <person name="Dervinis C."/>
            <person name="Anghel I."/>
            <person name="Soltis D."/>
            <person name="Soltis P."/>
            <person name="Zapata F."/>
        </authorList>
    </citation>
    <scope>NUCLEOTIDE SEQUENCE</scope>
    <source>
        <strain evidence="13">UCBG92.1500</strain>
        <tissue evidence="13">Leaf</tissue>
    </source>
</reference>
<evidence type="ECO:0000313" key="13">
    <source>
        <dbReference type="EMBL" id="KAK2976933.1"/>
    </source>
</evidence>
<dbReference type="Pfam" id="PF03595">
    <property type="entry name" value="SLAC1"/>
    <property type="match status" value="3"/>
</dbReference>
<evidence type="ECO:0000256" key="1">
    <source>
        <dbReference type="ARBA" id="ARBA00004127"/>
    </source>
</evidence>
<protein>
    <recommendedName>
        <fullName evidence="15">S-type anion channel</fullName>
    </recommendedName>
</protein>
<keyword evidence="9" id="KW-0406">Ion transport</keyword>
<comment type="function">
    <text evidence="11">Slow, weak voltage-dependent S-type anion efflux channel involved in maintenance of anion homeostasis.</text>
</comment>
<dbReference type="PANTHER" id="PTHR31269">
    <property type="entry name" value="S-TYPE ANION CHANNEL SLAH3"/>
    <property type="match status" value="1"/>
</dbReference>
<evidence type="ECO:0000256" key="10">
    <source>
        <dbReference type="ARBA" id="ARBA00023136"/>
    </source>
</evidence>
<keyword evidence="14" id="KW-1185">Reference proteome</keyword>
<feature type="transmembrane region" description="Helical" evidence="12">
    <location>
        <begin position="154"/>
        <end position="175"/>
    </location>
</feature>
<dbReference type="InterPro" id="IPR038665">
    <property type="entry name" value="Voltage-dep_anion_channel_sf"/>
</dbReference>
<dbReference type="GO" id="GO:0006873">
    <property type="term" value="P:intracellular monoatomic ion homeostasis"/>
    <property type="evidence" value="ECO:0007669"/>
    <property type="project" value="InterPro"/>
</dbReference>
<dbReference type="PANTHER" id="PTHR31269:SF22">
    <property type="entry name" value="OS01G0247700 PROTEIN"/>
    <property type="match status" value="1"/>
</dbReference>
<accession>A0AA88UBD1</accession>
<feature type="transmembrane region" description="Helical" evidence="12">
    <location>
        <begin position="88"/>
        <end position="110"/>
    </location>
</feature>
<feature type="transmembrane region" description="Helical" evidence="12">
    <location>
        <begin position="278"/>
        <end position="297"/>
    </location>
</feature>
<dbReference type="Proteomes" id="UP001187471">
    <property type="component" value="Unassembled WGS sequence"/>
</dbReference>
<evidence type="ECO:0000313" key="14">
    <source>
        <dbReference type="Proteomes" id="UP001187471"/>
    </source>
</evidence>
<dbReference type="InterPro" id="IPR030183">
    <property type="entry name" value="SLAC/SLAH"/>
</dbReference>
<evidence type="ECO:0000256" key="12">
    <source>
        <dbReference type="SAM" id="Phobius"/>
    </source>
</evidence>
<sequence length="641" mass="71961">MAMHERESQVPQIELVIDQTPDKLAENQRGTVMIFKDFISPILERFHAGYFRISLSLCSQALLWKTLGEPSEDAHAFRRMLRMLPSTAFILLWSLALFALVSLSLLYMLKCYFLFDMVKSEFLDHVGVNYLFAPWISWLLLLQSTPFFTAKAPYYFVLWWVFVVPIIVLDVKIYGQWFTKGKRFLSTVANPTSQLSVIGNLVGARAAAEMGWKESAICMFSLGMVHYLVLFVTLYQRLSGRNCLPSMLRPVFFLFFAAPSMASLAWDSISGTFDNPSKMLFFLSLFLFLSLVSRPALFKKSMKKFTVAWWAYSFPLTVLALSAAEYAQEVNGSIAHVLMLFLSALSVLVSLALMVFTALNTNLLLPTEDEILSPIIGSSAAADAIASTPTRESQVPQIELVIDQTPDKLAENQHGIVMIFKDFISPILERFHAGYFKISLSLCSQALLWKTLGEPSEDAHAYRRMLRMLPSADFILLWSLALFALVSLSLLYVLKCYFHFDMVKSEFLDHNASLAWDSISGTFDSPSKMLFFLSLFFFLSLVSRPALFKKSMKKFTVAWWAYSFPLTVLALSAAEYAQEVNGSFAHVLMLFLSALSVLVSLALMVFTALNTNLLLPTEDEILSPIIGSSAAADAIALTPTV</sequence>
<name>A0AA88UBD1_9ASTE</name>
<evidence type="ECO:0000256" key="8">
    <source>
        <dbReference type="ARBA" id="ARBA00022989"/>
    </source>
</evidence>
<comment type="subunit">
    <text evidence="4">Homotrimer.</text>
</comment>
<evidence type="ECO:0000256" key="6">
    <source>
        <dbReference type="ARBA" id="ARBA00022475"/>
    </source>
</evidence>
<dbReference type="GO" id="GO:0005886">
    <property type="term" value="C:plasma membrane"/>
    <property type="evidence" value="ECO:0007669"/>
    <property type="project" value="UniProtKB-SubCell"/>
</dbReference>
<dbReference type="EMBL" id="JAVXUO010002025">
    <property type="protein sequence ID" value="KAK2976933.1"/>
    <property type="molecule type" value="Genomic_DNA"/>
</dbReference>
<comment type="subcellular location">
    <subcellularLocation>
        <location evidence="2">Cell membrane</location>
    </subcellularLocation>
    <subcellularLocation>
        <location evidence="1">Endomembrane system</location>
        <topology evidence="1">Multi-pass membrane protein</topology>
    </subcellularLocation>
</comment>
<feature type="transmembrane region" description="Helical" evidence="12">
    <location>
        <begin position="474"/>
        <end position="494"/>
    </location>
</feature>
<dbReference type="GO" id="GO:0008308">
    <property type="term" value="F:voltage-gated monoatomic anion channel activity"/>
    <property type="evidence" value="ECO:0007669"/>
    <property type="project" value="InterPro"/>
</dbReference>
<keyword evidence="7 12" id="KW-0812">Transmembrane</keyword>
<evidence type="ECO:0000256" key="11">
    <source>
        <dbReference type="ARBA" id="ARBA00054248"/>
    </source>
</evidence>
<dbReference type="FunFam" id="1.50.10.150:FF:000003">
    <property type="entry name" value="S-type anion channel SLAH1"/>
    <property type="match status" value="1"/>
</dbReference>
<dbReference type="AlphaFoldDB" id="A0AA88UBD1"/>
<keyword evidence="8 12" id="KW-1133">Transmembrane helix</keyword>
<comment type="similarity">
    <text evidence="3">Belongs to the SLAC1 S-type anion channel family.</text>
</comment>
<keyword evidence="5" id="KW-0813">Transport</keyword>
<dbReference type="GO" id="GO:0012505">
    <property type="term" value="C:endomembrane system"/>
    <property type="evidence" value="ECO:0007669"/>
    <property type="project" value="UniProtKB-SubCell"/>
</dbReference>
<feature type="transmembrane region" description="Helical" evidence="12">
    <location>
        <begin position="247"/>
        <end position="266"/>
    </location>
</feature>
<feature type="transmembrane region" description="Helical" evidence="12">
    <location>
        <begin position="122"/>
        <end position="142"/>
    </location>
</feature>
<dbReference type="InterPro" id="IPR004695">
    <property type="entry name" value="SLAC1/Mae1/Ssu1/TehA"/>
</dbReference>
<feature type="transmembrane region" description="Helical" evidence="12">
    <location>
        <begin position="216"/>
        <end position="235"/>
    </location>
</feature>
<evidence type="ECO:0000256" key="7">
    <source>
        <dbReference type="ARBA" id="ARBA00022692"/>
    </source>
</evidence>
<feature type="transmembrane region" description="Helical" evidence="12">
    <location>
        <begin position="309"/>
        <end position="327"/>
    </location>
</feature>
<evidence type="ECO:0000256" key="4">
    <source>
        <dbReference type="ARBA" id="ARBA00011233"/>
    </source>
</evidence>
<keyword evidence="10 12" id="KW-0472">Membrane</keyword>
<dbReference type="CDD" id="cd09323">
    <property type="entry name" value="TDT_SLAC1_like"/>
    <property type="match status" value="1"/>
</dbReference>
<keyword evidence="6" id="KW-1003">Cell membrane</keyword>
<evidence type="ECO:0000256" key="2">
    <source>
        <dbReference type="ARBA" id="ARBA00004236"/>
    </source>
</evidence>
<feature type="transmembrane region" description="Helical" evidence="12">
    <location>
        <begin position="529"/>
        <end position="547"/>
    </location>
</feature>
<evidence type="ECO:0008006" key="15">
    <source>
        <dbReference type="Google" id="ProtNLM"/>
    </source>
</evidence>
<proteinExistence type="inferred from homology"/>
<feature type="transmembrane region" description="Helical" evidence="12">
    <location>
        <begin position="583"/>
        <end position="606"/>
    </location>
</feature>
<gene>
    <name evidence="13" type="ORF">RJ640_015909</name>
</gene>
<feature type="transmembrane region" description="Helical" evidence="12">
    <location>
        <begin position="333"/>
        <end position="356"/>
    </location>
</feature>
<comment type="caution">
    <text evidence="13">The sequence shown here is derived from an EMBL/GenBank/DDBJ whole genome shotgun (WGS) entry which is preliminary data.</text>
</comment>
<evidence type="ECO:0000256" key="9">
    <source>
        <dbReference type="ARBA" id="ARBA00023065"/>
    </source>
</evidence>
<feature type="transmembrane region" description="Helical" evidence="12">
    <location>
        <begin position="559"/>
        <end position="577"/>
    </location>
</feature>